<protein>
    <recommendedName>
        <fullName evidence="3">Endonuclease/exonuclease/phosphatase domain-containing protein</fullName>
    </recommendedName>
</protein>
<keyword evidence="2" id="KW-1185">Reference proteome</keyword>
<dbReference type="Gene3D" id="3.60.10.10">
    <property type="entry name" value="Endonuclease/exonuclease/phosphatase"/>
    <property type="match status" value="2"/>
</dbReference>
<dbReference type="Proteomes" id="UP000299102">
    <property type="component" value="Unassembled WGS sequence"/>
</dbReference>
<dbReference type="EMBL" id="BGZK01003440">
    <property type="protein sequence ID" value="GBP01329.1"/>
    <property type="molecule type" value="Genomic_DNA"/>
</dbReference>
<evidence type="ECO:0008006" key="3">
    <source>
        <dbReference type="Google" id="ProtNLM"/>
    </source>
</evidence>
<comment type="caution">
    <text evidence="1">The sequence shown here is derived from an EMBL/GenBank/DDBJ whole genome shotgun (WGS) entry which is preliminary data.</text>
</comment>
<gene>
    <name evidence="1" type="ORF">EVAR_66464_1</name>
</gene>
<proteinExistence type="predicted"/>
<evidence type="ECO:0000313" key="1">
    <source>
        <dbReference type="EMBL" id="GBP01329.1"/>
    </source>
</evidence>
<dbReference type="InterPro" id="IPR036691">
    <property type="entry name" value="Endo/exonu/phosph_ase_sf"/>
</dbReference>
<dbReference type="AlphaFoldDB" id="A0A4C1SGP9"/>
<sequence length="425" mass="48162">MAQKLPALGTNRRRIKCFQINLHRAIAASYRLSALVETQCLDFIAVQEPPKATSMESKRNHVKLMRRDLVAIQAEVPSAHGRRKIVLASLYLPGDTEDAVTDELQQLTDYCKRHNLQLVICCDANAHHTGNEPTFMNAIRGEVLDLTLASNFISNSISEWKVLSEITLSDHRYIGFDLRGEPEEVTEIRDVKRTNWSLYNFHLEQGISCLNWGINNSMELDREVNKLNNVIIDSFEKSCPLRTKKRSRNVPWWSGDLDKLRKNVRQLFNRAKSTGDWATYKSALTNYNKELRKSKRESWRKYCESIEVLPTATRIQKSFSKSHTNGLLTLKKADGGFTGSLEETGQLLLDTHFPGSVRCEGEDGTIKATRVLMVTNRNLALARGIFTIEKTKWAISTFAPFKAPGTDDISPCLLQRGGRSGTNFN</sequence>
<accession>A0A4C1SGP9</accession>
<name>A0A4C1SGP9_EUMVA</name>
<organism evidence="1 2">
    <name type="scientific">Eumeta variegata</name>
    <name type="common">Bagworm moth</name>
    <name type="synonym">Eumeta japonica</name>
    <dbReference type="NCBI Taxonomy" id="151549"/>
    <lineage>
        <taxon>Eukaryota</taxon>
        <taxon>Metazoa</taxon>
        <taxon>Ecdysozoa</taxon>
        <taxon>Arthropoda</taxon>
        <taxon>Hexapoda</taxon>
        <taxon>Insecta</taxon>
        <taxon>Pterygota</taxon>
        <taxon>Neoptera</taxon>
        <taxon>Endopterygota</taxon>
        <taxon>Lepidoptera</taxon>
        <taxon>Glossata</taxon>
        <taxon>Ditrysia</taxon>
        <taxon>Tineoidea</taxon>
        <taxon>Psychidae</taxon>
        <taxon>Oiketicinae</taxon>
        <taxon>Eumeta</taxon>
    </lineage>
</organism>
<dbReference type="SUPFAM" id="SSF56219">
    <property type="entry name" value="DNase I-like"/>
    <property type="match status" value="1"/>
</dbReference>
<reference evidence="1 2" key="1">
    <citation type="journal article" date="2019" name="Commun. Biol.">
        <title>The bagworm genome reveals a unique fibroin gene that provides high tensile strength.</title>
        <authorList>
            <person name="Kono N."/>
            <person name="Nakamura H."/>
            <person name="Ohtoshi R."/>
            <person name="Tomita M."/>
            <person name="Numata K."/>
            <person name="Arakawa K."/>
        </authorList>
    </citation>
    <scope>NUCLEOTIDE SEQUENCE [LARGE SCALE GENOMIC DNA]</scope>
</reference>
<evidence type="ECO:0000313" key="2">
    <source>
        <dbReference type="Proteomes" id="UP000299102"/>
    </source>
</evidence>
<dbReference type="OrthoDB" id="5419617at2759"/>